<dbReference type="EMBL" id="JAUCMV010000003">
    <property type="protein sequence ID" value="KAK0407598.1"/>
    <property type="molecule type" value="Genomic_DNA"/>
</dbReference>
<proteinExistence type="predicted"/>
<dbReference type="PANTHER" id="PTHR31578">
    <property type="entry name" value="PROTEIN CBG21223-RELATED"/>
    <property type="match status" value="1"/>
</dbReference>
<gene>
    <name evidence="1" type="ORF">QR680_003487</name>
</gene>
<comment type="caution">
    <text evidence="1">The sequence shown here is derived from an EMBL/GenBank/DDBJ whole genome shotgun (WGS) entry which is preliminary data.</text>
</comment>
<reference evidence="1" key="1">
    <citation type="submission" date="2023-06" db="EMBL/GenBank/DDBJ databases">
        <title>Genomic analysis of the entomopathogenic nematode Steinernema hermaphroditum.</title>
        <authorList>
            <person name="Schwarz E.M."/>
            <person name="Heppert J.K."/>
            <person name="Baniya A."/>
            <person name="Schwartz H.T."/>
            <person name="Tan C.-H."/>
            <person name="Antoshechkin I."/>
            <person name="Sternberg P.W."/>
            <person name="Goodrich-Blair H."/>
            <person name="Dillman A.R."/>
        </authorList>
    </citation>
    <scope>NUCLEOTIDE SEQUENCE</scope>
    <source>
        <strain evidence="1">PS9179</strain>
        <tissue evidence="1">Whole animal</tissue>
    </source>
</reference>
<organism evidence="1 2">
    <name type="scientific">Steinernema hermaphroditum</name>
    <dbReference type="NCBI Taxonomy" id="289476"/>
    <lineage>
        <taxon>Eukaryota</taxon>
        <taxon>Metazoa</taxon>
        <taxon>Ecdysozoa</taxon>
        <taxon>Nematoda</taxon>
        <taxon>Chromadorea</taxon>
        <taxon>Rhabditida</taxon>
        <taxon>Tylenchina</taxon>
        <taxon>Panagrolaimomorpha</taxon>
        <taxon>Strongyloidoidea</taxon>
        <taxon>Steinernematidae</taxon>
        <taxon>Steinernema</taxon>
    </lineage>
</organism>
<dbReference type="SUPFAM" id="SSF141739">
    <property type="entry name" value="MFPT repeat-like"/>
    <property type="match status" value="1"/>
</dbReference>
<dbReference type="Proteomes" id="UP001175271">
    <property type="component" value="Unassembled WGS sequence"/>
</dbReference>
<dbReference type="AlphaFoldDB" id="A0AA39LS60"/>
<sequence length="146" mass="16496">MVLGQQNIYVALWYKYGKPIHGRAWNNAKVVEYSFPPYLKLTGAKDLGGAVDARSSEDDWSELHAVYAKTLNTDIVETQKNIRALIAKDSHIFARHTASIFCCGSPKPEVSFEVEKKFIDVHITGETVLDEETSMYLWRLTKDGSI</sequence>
<name>A0AA39LS60_9BILA</name>
<evidence type="ECO:0000313" key="2">
    <source>
        <dbReference type="Proteomes" id="UP001175271"/>
    </source>
</evidence>
<keyword evidence="2" id="KW-1185">Reference proteome</keyword>
<dbReference type="PANTHER" id="PTHR31578:SF3">
    <property type="entry name" value="NEMATODE SPECIFIC PEPTIDE FAMILY"/>
    <property type="match status" value="1"/>
</dbReference>
<dbReference type="Pfam" id="PF12150">
    <property type="entry name" value="MFP2b"/>
    <property type="match status" value="1"/>
</dbReference>
<accession>A0AA39LS60</accession>
<dbReference type="InterPro" id="IPR021010">
    <property type="entry name" value="Cytosolic_motility_protein"/>
</dbReference>
<evidence type="ECO:0000313" key="1">
    <source>
        <dbReference type="EMBL" id="KAK0407598.1"/>
    </source>
</evidence>
<protein>
    <submittedName>
        <fullName evidence="1">Uncharacterized protein</fullName>
    </submittedName>
</protein>